<reference evidence="2" key="1">
    <citation type="submission" date="2022-10" db="EMBL/GenBank/DDBJ databases">
        <title>Genome assembly of Pristionchus species.</title>
        <authorList>
            <person name="Yoshida K."/>
            <person name="Sommer R.J."/>
        </authorList>
    </citation>
    <scope>NUCLEOTIDE SEQUENCE [LARGE SCALE GENOMIC DNA]</scope>
    <source>
        <strain evidence="2">RS5460</strain>
    </source>
</reference>
<sequence>KNEICTYAKGLIELVRCSPTRVVNPMKEDSSELEFSALLSAMGNRRNELESELVKFVGEEHKMDIHKMAVLKIVCDVPWLFLAQDDQFVRRLKGLIVYALMSQDDKMRRTASSAAVSVLMGVE</sequence>
<feature type="non-terminal residue" evidence="1">
    <location>
        <position position="123"/>
    </location>
</feature>
<name>A0AAN4Z803_9BILA</name>
<dbReference type="Proteomes" id="UP001328107">
    <property type="component" value="Unassembled WGS sequence"/>
</dbReference>
<dbReference type="EMBL" id="BTRK01000001">
    <property type="protein sequence ID" value="GMR32890.1"/>
    <property type="molecule type" value="Genomic_DNA"/>
</dbReference>
<organism evidence="1 2">
    <name type="scientific">Pristionchus mayeri</name>
    <dbReference type="NCBI Taxonomy" id="1317129"/>
    <lineage>
        <taxon>Eukaryota</taxon>
        <taxon>Metazoa</taxon>
        <taxon>Ecdysozoa</taxon>
        <taxon>Nematoda</taxon>
        <taxon>Chromadorea</taxon>
        <taxon>Rhabditida</taxon>
        <taxon>Rhabditina</taxon>
        <taxon>Diplogasteromorpha</taxon>
        <taxon>Diplogasteroidea</taxon>
        <taxon>Neodiplogasteridae</taxon>
        <taxon>Pristionchus</taxon>
    </lineage>
</organism>
<evidence type="ECO:0000313" key="2">
    <source>
        <dbReference type="Proteomes" id="UP001328107"/>
    </source>
</evidence>
<keyword evidence="2" id="KW-1185">Reference proteome</keyword>
<feature type="non-terminal residue" evidence="1">
    <location>
        <position position="1"/>
    </location>
</feature>
<proteinExistence type="predicted"/>
<gene>
    <name evidence="1" type="ORF">PMAYCL1PPCAC_03085</name>
</gene>
<protein>
    <submittedName>
        <fullName evidence="1">Uncharacterized protein</fullName>
    </submittedName>
</protein>
<comment type="caution">
    <text evidence="1">The sequence shown here is derived from an EMBL/GenBank/DDBJ whole genome shotgun (WGS) entry which is preliminary data.</text>
</comment>
<evidence type="ECO:0000313" key="1">
    <source>
        <dbReference type="EMBL" id="GMR32890.1"/>
    </source>
</evidence>
<accession>A0AAN4Z803</accession>
<dbReference type="AlphaFoldDB" id="A0AAN4Z803"/>